<gene>
    <name evidence="1" type="ORF">EV186_108278</name>
</gene>
<dbReference type="Proteomes" id="UP000295444">
    <property type="component" value="Unassembled WGS sequence"/>
</dbReference>
<organism evidence="1 2">
    <name type="scientific">Labedaea rhizosphaerae</name>
    <dbReference type="NCBI Taxonomy" id="598644"/>
    <lineage>
        <taxon>Bacteria</taxon>
        <taxon>Bacillati</taxon>
        <taxon>Actinomycetota</taxon>
        <taxon>Actinomycetes</taxon>
        <taxon>Pseudonocardiales</taxon>
        <taxon>Pseudonocardiaceae</taxon>
        <taxon>Labedaea</taxon>
    </lineage>
</organism>
<keyword evidence="2" id="KW-1185">Reference proteome</keyword>
<evidence type="ECO:0000313" key="1">
    <source>
        <dbReference type="EMBL" id="TDP92065.1"/>
    </source>
</evidence>
<evidence type="ECO:0008006" key="3">
    <source>
        <dbReference type="Google" id="ProtNLM"/>
    </source>
</evidence>
<dbReference type="AlphaFoldDB" id="A0A4R6S0F3"/>
<reference evidence="1 2" key="1">
    <citation type="submission" date="2019-03" db="EMBL/GenBank/DDBJ databases">
        <title>Genomic Encyclopedia of Type Strains, Phase IV (KMG-IV): sequencing the most valuable type-strain genomes for metagenomic binning, comparative biology and taxonomic classification.</title>
        <authorList>
            <person name="Goeker M."/>
        </authorList>
    </citation>
    <scope>NUCLEOTIDE SEQUENCE [LARGE SCALE GENOMIC DNA]</scope>
    <source>
        <strain evidence="1 2">DSM 45361</strain>
    </source>
</reference>
<comment type="caution">
    <text evidence="1">The sequence shown here is derived from an EMBL/GenBank/DDBJ whole genome shotgun (WGS) entry which is preliminary data.</text>
</comment>
<proteinExistence type="predicted"/>
<accession>A0A4R6S0F3</accession>
<name>A0A4R6S0F3_LABRH</name>
<evidence type="ECO:0000313" key="2">
    <source>
        <dbReference type="Proteomes" id="UP000295444"/>
    </source>
</evidence>
<dbReference type="SUPFAM" id="SSF53474">
    <property type="entry name" value="alpha/beta-Hydrolases"/>
    <property type="match status" value="1"/>
</dbReference>
<dbReference type="InterPro" id="IPR029058">
    <property type="entry name" value="AB_hydrolase_fold"/>
</dbReference>
<protein>
    <recommendedName>
        <fullName evidence="3">Alpha/beta hydrolase family protein</fullName>
    </recommendedName>
</protein>
<dbReference type="EMBL" id="SNXZ01000008">
    <property type="protein sequence ID" value="TDP92065.1"/>
    <property type="molecule type" value="Genomic_DNA"/>
</dbReference>
<sequence length="231" mass="23135">MFVRSVFATALQALGIPISTPAPKPGSDLVRAHLAALDEHSADGPVLAGGISLGAHLAAEWALANPGRCAGLLLALPAWTGAPSAAPAARAATASADLVRSLGLAGALDVSTADVPGWLATELRRAWTGYGEGLADALDAAIRPAPSAGELAGLDVPAGIAGFLDDPVHPIEVAREWASALPRAALCTTRLTIVGTDPAALGRAAVLAWLRAGGRVSPARQGPALRPARSS</sequence>
<dbReference type="Gene3D" id="3.40.50.1820">
    <property type="entry name" value="alpha/beta hydrolase"/>
    <property type="match status" value="1"/>
</dbReference>